<dbReference type="GO" id="GO:0000796">
    <property type="term" value="C:condensin complex"/>
    <property type="evidence" value="ECO:0007669"/>
    <property type="project" value="TreeGrafter"/>
</dbReference>
<dbReference type="PANTHER" id="PTHR14222:SF1">
    <property type="entry name" value="CONDENSIN-2 COMPLEX SUBUNIT D3"/>
    <property type="match status" value="1"/>
</dbReference>
<feature type="compositionally biased region" description="Low complexity" evidence="7">
    <location>
        <begin position="1374"/>
        <end position="1386"/>
    </location>
</feature>
<feature type="region of interest" description="Disordered" evidence="7">
    <location>
        <begin position="1285"/>
        <end position="1398"/>
    </location>
</feature>
<evidence type="ECO:0000256" key="3">
    <source>
        <dbReference type="ARBA" id="ARBA00022776"/>
    </source>
</evidence>
<dbReference type="InterPro" id="IPR032682">
    <property type="entry name" value="Cnd1_C"/>
</dbReference>
<evidence type="ECO:0000256" key="6">
    <source>
        <dbReference type="ARBA" id="ARBA00023306"/>
    </source>
</evidence>
<dbReference type="Proteomes" id="UP001152798">
    <property type="component" value="Chromosome 2"/>
</dbReference>
<evidence type="ECO:0000259" key="8">
    <source>
        <dbReference type="Pfam" id="PF12717"/>
    </source>
</evidence>
<organism evidence="9 10">
    <name type="scientific">Nezara viridula</name>
    <name type="common">Southern green stink bug</name>
    <name type="synonym">Cimex viridulus</name>
    <dbReference type="NCBI Taxonomy" id="85310"/>
    <lineage>
        <taxon>Eukaryota</taxon>
        <taxon>Metazoa</taxon>
        <taxon>Ecdysozoa</taxon>
        <taxon>Arthropoda</taxon>
        <taxon>Hexapoda</taxon>
        <taxon>Insecta</taxon>
        <taxon>Pterygota</taxon>
        <taxon>Neoptera</taxon>
        <taxon>Paraneoptera</taxon>
        <taxon>Hemiptera</taxon>
        <taxon>Heteroptera</taxon>
        <taxon>Panheteroptera</taxon>
        <taxon>Pentatomomorpha</taxon>
        <taxon>Pentatomoidea</taxon>
        <taxon>Pentatomidae</taxon>
        <taxon>Pentatominae</taxon>
        <taxon>Nezara</taxon>
    </lineage>
</organism>
<gene>
    <name evidence="9" type="ORF">NEZAVI_LOCUS4634</name>
</gene>
<sequence length="1398" mass="158000">MDVLDAVRELHLNLLPVDWVDHLWSKDFAGEKNIPDEYDSQMPNVNYSFLMDNLAEAIEGWDSGHNSSNMAFKKSWHTLIKNNVEYKGLICLISVFLDIENKEPKKATYVLAFSASRLYIALLSIPGSLACNIFNDTLYDLVLTIFTNSFSLIPKKSANKKNKKKKQDRMEEDTDKDDSVSELSEWDKQDVLQRLTVMLDGLSLCLRELSLKGEDESLALTVKTLVKMTQLEWQTNVFQHSPKPNTVGDVILKSYNVLQQLCNSDHGEVELTIKTIMKFFLPTLVINEENIKMAGRSNFSSYDNTIVFVSRLLDNFQKDALYGVKAVIQQLCVRMPDKADIRVKAIPQVVQLLGFLPYSAFEDLILWIVSLAHSDSVKYRICAIEVIAKLLNVSDIPYSSSLENSLNDNDVLNISVNYGVENSQSKRQIKLLYKFLVGAILSRSLDASPILRSKCLSIFGSLLLSDHSEIKEIMRELFATPHKGSGLSKAERCKSYFDYQEYFSTNTSKLTLPVNVLPSGHSILYHTELFTKDEKVFVRKNALQLICNVILYNKFWLSSERLEILVASSRDISLMIRKMIVKSLTDILLLYPSKVLVESWVHGVVSLIADNDMKCQEKVIDLVKSVILENLAVYEKTDSPRTKLPWVVLSTIALMGKRILLKFACRTWCINKSITKKTFLTLQSHIGTENNFAAWFFIVCLTEFEDFPSPGFLADYFWENIHNHEADETLSQLVVEAVFLNWKGFDKNTQNKLYLELKKSLESYSVPLFLISRYLDMCFLTDRDQTKLWSGHLVEVCEEYIKKHIAPGCSNKIAEGTLCCCIHTLGDATHFQPGVSREVINYLANVIDPSLDFIEDNHGTIGKWCGFVSDNVKAVTIVALGKICLQNHFIAKKYATVFAHVLKEDSKPAVKINAMAALTDLCVRFTSVVEDNLGDMCVMLKDKDVQVRTHSLKLILQLIQEDYLKPKGALFFYLLIMLRDPVISVREIIQAFFTNMLLKRNGSIMCHYFIQAIFFFNDYLGSGSFNKRRLSAKERMVFALAGASNFYDRGQIYKYMLSNMRDDHRFKLSNRICSDILDAVTKRKIPLDRMGVSILKDALFALACDEMRLENLRKVDDDASVKESDEIGDIGGGEAVLGIAKKVFISQIVKANYVESIVPTITKLKRMLAALKSPLVRDLMICLRELMKDFKNEINDIFHADPELAAEIALDLKDVTEEEDQLSDPFAEFNVKEVRARCEQLSEMALCEKMGIVTPLKKMQSQSLSFLRPSSSGLVTQIQLPSSMGCNLPVRLTPPRGVDRNSFDQYSGSCSPSSSISSRNSSEDSSEIPLSDSHSISPSFSMCSQERNCLDDEDDSPILGNSTQGKKRTSSEFSSPGGSAIGSGPIKPKKKVNRRKKK</sequence>
<name>A0A9P0EFD1_NEZVI</name>
<protein>
    <recommendedName>
        <fullName evidence="8">Condensin complex subunit 1 C-terminal domain-containing protein</fullName>
    </recommendedName>
</protein>
<dbReference type="Pfam" id="PF12717">
    <property type="entry name" value="Cnd1"/>
    <property type="match status" value="1"/>
</dbReference>
<keyword evidence="6" id="KW-0131">Cell cycle</keyword>
<dbReference type="GO" id="GO:0042393">
    <property type="term" value="F:histone binding"/>
    <property type="evidence" value="ECO:0007669"/>
    <property type="project" value="TreeGrafter"/>
</dbReference>
<dbReference type="Gene3D" id="1.25.10.10">
    <property type="entry name" value="Leucine-rich Repeat Variant"/>
    <property type="match status" value="1"/>
</dbReference>
<evidence type="ECO:0000256" key="1">
    <source>
        <dbReference type="ARBA" id="ARBA00004123"/>
    </source>
</evidence>
<dbReference type="InterPro" id="IPR016024">
    <property type="entry name" value="ARM-type_fold"/>
</dbReference>
<feature type="domain" description="Condensin complex subunit 1 C-terminal" evidence="8">
    <location>
        <begin position="910"/>
        <end position="1079"/>
    </location>
</feature>
<keyword evidence="5" id="KW-0539">Nucleus</keyword>
<dbReference type="OrthoDB" id="10263978at2759"/>
<dbReference type="GO" id="GO:0005634">
    <property type="term" value="C:nucleus"/>
    <property type="evidence" value="ECO:0007669"/>
    <property type="project" value="UniProtKB-SubCell"/>
</dbReference>
<dbReference type="GO" id="GO:0010032">
    <property type="term" value="P:meiotic chromosome condensation"/>
    <property type="evidence" value="ECO:0007669"/>
    <property type="project" value="TreeGrafter"/>
</dbReference>
<feature type="compositionally biased region" description="Basic residues" evidence="7">
    <location>
        <begin position="1387"/>
        <end position="1398"/>
    </location>
</feature>
<evidence type="ECO:0000313" key="10">
    <source>
        <dbReference type="Proteomes" id="UP001152798"/>
    </source>
</evidence>
<dbReference type="InterPro" id="IPR026971">
    <property type="entry name" value="CND1/NCAPD3"/>
</dbReference>
<evidence type="ECO:0000256" key="4">
    <source>
        <dbReference type="ARBA" id="ARBA00023067"/>
    </source>
</evidence>
<evidence type="ECO:0000256" key="7">
    <source>
        <dbReference type="SAM" id="MobiDB-lite"/>
    </source>
</evidence>
<feature type="compositionally biased region" description="Low complexity" evidence="7">
    <location>
        <begin position="1307"/>
        <end position="1320"/>
    </location>
</feature>
<accession>A0A9P0EFD1</accession>
<dbReference type="GO" id="GO:0000779">
    <property type="term" value="C:condensed chromosome, centromeric region"/>
    <property type="evidence" value="ECO:0007669"/>
    <property type="project" value="TreeGrafter"/>
</dbReference>
<keyword evidence="3" id="KW-0498">Mitosis</keyword>
<dbReference type="PANTHER" id="PTHR14222">
    <property type="entry name" value="CONDENSIN"/>
    <property type="match status" value="1"/>
</dbReference>
<dbReference type="GO" id="GO:0051301">
    <property type="term" value="P:cell division"/>
    <property type="evidence" value="ECO:0007669"/>
    <property type="project" value="UniProtKB-KW"/>
</dbReference>
<comment type="subcellular location">
    <subcellularLocation>
        <location evidence="1">Nucleus</location>
    </subcellularLocation>
</comment>
<feature type="region of interest" description="Disordered" evidence="7">
    <location>
        <begin position="161"/>
        <end position="181"/>
    </location>
</feature>
<dbReference type="SUPFAM" id="SSF48371">
    <property type="entry name" value="ARM repeat"/>
    <property type="match status" value="1"/>
</dbReference>
<keyword evidence="10" id="KW-1185">Reference proteome</keyword>
<evidence type="ECO:0000313" key="9">
    <source>
        <dbReference type="EMBL" id="CAH1394077.1"/>
    </source>
</evidence>
<dbReference type="InterPro" id="IPR011989">
    <property type="entry name" value="ARM-like"/>
</dbReference>
<feature type="compositionally biased region" description="Polar residues" evidence="7">
    <location>
        <begin position="1332"/>
        <end position="1347"/>
    </location>
</feature>
<dbReference type="GO" id="GO:0007076">
    <property type="term" value="P:mitotic chromosome condensation"/>
    <property type="evidence" value="ECO:0007669"/>
    <property type="project" value="InterPro"/>
</dbReference>
<dbReference type="EMBL" id="OV725078">
    <property type="protein sequence ID" value="CAH1394077.1"/>
    <property type="molecule type" value="Genomic_DNA"/>
</dbReference>
<keyword evidence="2" id="KW-0132">Cell division</keyword>
<evidence type="ECO:0000256" key="5">
    <source>
        <dbReference type="ARBA" id="ARBA00023242"/>
    </source>
</evidence>
<keyword evidence="4" id="KW-0226">DNA condensation</keyword>
<reference evidence="9" key="1">
    <citation type="submission" date="2022-01" db="EMBL/GenBank/DDBJ databases">
        <authorList>
            <person name="King R."/>
        </authorList>
    </citation>
    <scope>NUCLEOTIDE SEQUENCE</scope>
</reference>
<evidence type="ECO:0000256" key="2">
    <source>
        <dbReference type="ARBA" id="ARBA00022618"/>
    </source>
</evidence>
<proteinExistence type="predicted"/>